<dbReference type="SUPFAM" id="SSF53822">
    <property type="entry name" value="Periplasmic binding protein-like I"/>
    <property type="match status" value="1"/>
</dbReference>
<keyword evidence="9" id="KW-0325">Glycoprotein</keyword>
<dbReference type="GO" id="GO:0038039">
    <property type="term" value="C:G protein-coupled receptor heterodimeric complex"/>
    <property type="evidence" value="ECO:0007669"/>
    <property type="project" value="TreeGrafter"/>
</dbReference>
<comment type="subcellular location">
    <subcellularLocation>
        <location evidence="1">Cell membrane</location>
        <topology evidence="1">Multi-pass membrane protein</topology>
    </subcellularLocation>
</comment>
<dbReference type="InterPro" id="IPR028082">
    <property type="entry name" value="Peripla_BP_I"/>
</dbReference>
<keyword evidence="10" id="KW-0807">Transducer</keyword>
<evidence type="ECO:0000313" key="15">
    <source>
        <dbReference type="EMBL" id="OWF53918.1"/>
    </source>
</evidence>
<dbReference type="STRING" id="6573.A0A210QYS0"/>
<evidence type="ECO:0000256" key="3">
    <source>
        <dbReference type="ARBA" id="ARBA00022692"/>
    </source>
</evidence>
<evidence type="ECO:0000256" key="12">
    <source>
        <dbReference type="SAM" id="Phobius"/>
    </source>
</evidence>
<protein>
    <recommendedName>
        <fullName evidence="11">Gamma-aminobutyric acid type B receptor subunit 2</fullName>
    </recommendedName>
</protein>
<evidence type="ECO:0000256" key="2">
    <source>
        <dbReference type="ARBA" id="ARBA00022475"/>
    </source>
</evidence>
<proteinExistence type="predicted"/>
<dbReference type="GO" id="GO:0004965">
    <property type="term" value="F:G protein-coupled GABA receptor activity"/>
    <property type="evidence" value="ECO:0007669"/>
    <property type="project" value="InterPro"/>
</dbReference>
<dbReference type="PRINTS" id="PR01177">
    <property type="entry name" value="GABAB1RECPTR"/>
</dbReference>
<dbReference type="CDD" id="cd06366">
    <property type="entry name" value="PBP1_GABAb_receptor"/>
    <property type="match status" value="1"/>
</dbReference>
<dbReference type="InterPro" id="IPR002455">
    <property type="entry name" value="GPCR3_GABA-B"/>
</dbReference>
<dbReference type="InterPro" id="IPR001828">
    <property type="entry name" value="ANF_lig-bd_rcpt"/>
</dbReference>
<dbReference type="FunFam" id="3.40.50.2300:FF:000063">
    <property type="entry name" value="Gamma-aminobutyric acid type B receptor subunit"/>
    <property type="match status" value="1"/>
</dbReference>
<dbReference type="OrthoDB" id="411630at2759"/>
<feature type="chain" id="PRO_5012261943" description="Gamma-aminobutyric acid type B receptor subunit 2" evidence="13">
    <location>
        <begin position="18"/>
        <end position="568"/>
    </location>
</feature>
<keyword evidence="7 12" id="KW-0472">Membrane</keyword>
<keyword evidence="2" id="KW-1003">Cell membrane</keyword>
<keyword evidence="4 13" id="KW-0732">Signal</keyword>
<feature type="domain" description="Receptor ligand binding region" evidence="14">
    <location>
        <begin position="137"/>
        <end position="473"/>
    </location>
</feature>
<keyword evidence="16" id="KW-1185">Reference proteome</keyword>
<reference evidence="15 16" key="1">
    <citation type="journal article" date="2017" name="Nat. Ecol. Evol.">
        <title>Scallop genome provides insights into evolution of bilaterian karyotype and development.</title>
        <authorList>
            <person name="Wang S."/>
            <person name="Zhang J."/>
            <person name="Jiao W."/>
            <person name="Li J."/>
            <person name="Xun X."/>
            <person name="Sun Y."/>
            <person name="Guo X."/>
            <person name="Huan P."/>
            <person name="Dong B."/>
            <person name="Zhang L."/>
            <person name="Hu X."/>
            <person name="Sun X."/>
            <person name="Wang J."/>
            <person name="Zhao C."/>
            <person name="Wang Y."/>
            <person name="Wang D."/>
            <person name="Huang X."/>
            <person name="Wang R."/>
            <person name="Lv J."/>
            <person name="Li Y."/>
            <person name="Zhang Z."/>
            <person name="Liu B."/>
            <person name="Lu W."/>
            <person name="Hui Y."/>
            <person name="Liang J."/>
            <person name="Zhou Z."/>
            <person name="Hou R."/>
            <person name="Li X."/>
            <person name="Liu Y."/>
            <person name="Li H."/>
            <person name="Ning X."/>
            <person name="Lin Y."/>
            <person name="Zhao L."/>
            <person name="Xing Q."/>
            <person name="Dou J."/>
            <person name="Li Y."/>
            <person name="Mao J."/>
            <person name="Guo H."/>
            <person name="Dou H."/>
            <person name="Li T."/>
            <person name="Mu C."/>
            <person name="Jiang W."/>
            <person name="Fu Q."/>
            <person name="Fu X."/>
            <person name="Miao Y."/>
            <person name="Liu J."/>
            <person name="Yu Q."/>
            <person name="Li R."/>
            <person name="Liao H."/>
            <person name="Li X."/>
            <person name="Kong Y."/>
            <person name="Jiang Z."/>
            <person name="Chourrout D."/>
            <person name="Li R."/>
            <person name="Bao Z."/>
        </authorList>
    </citation>
    <scope>NUCLEOTIDE SEQUENCE [LARGE SCALE GENOMIC DNA]</scope>
    <source>
        <strain evidence="15 16">PY_sf001</strain>
    </source>
</reference>
<evidence type="ECO:0000256" key="11">
    <source>
        <dbReference type="ARBA" id="ARBA00073785"/>
    </source>
</evidence>
<feature type="transmembrane region" description="Helical" evidence="12">
    <location>
        <begin position="539"/>
        <end position="563"/>
    </location>
</feature>
<evidence type="ECO:0000256" key="7">
    <source>
        <dbReference type="ARBA" id="ARBA00023136"/>
    </source>
</evidence>
<comment type="caution">
    <text evidence="15">The sequence shown here is derived from an EMBL/GenBank/DDBJ whole genome shotgun (WGS) entry which is preliminary data.</text>
</comment>
<evidence type="ECO:0000256" key="6">
    <source>
        <dbReference type="ARBA" id="ARBA00023040"/>
    </source>
</evidence>
<keyword evidence="5 12" id="KW-1133">Transmembrane helix</keyword>
<accession>A0A210QYS0</accession>
<organism evidence="15 16">
    <name type="scientific">Mizuhopecten yessoensis</name>
    <name type="common">Japanese scallop</name>
    <name type="synonym">Patinopecten yessoensis</name>
    <dbReference type="NCBI Taxonomy" id="6573"/>
    <lineage>
        <taxon>Eukaryota</taxon>
        <taxon>Metazoa</taxon>
        <taxon>Spiralia</taxon>
        <taxon>Lophotrochozoa</taxon>
        <taxon>Mollusca</taxon>
        <taxon>Bivalvia</taxon>
        <taxon>Autobranchia</taxon>
        <taxon>Pteriomorphia</taxon>
        <taxon>Pectinida</taxon>
        <taxon>Pectinoidea</taxon>
        <taxon>Pectinidae</taxon>
        <taxon>Mizuhopecten</taxon>
    </lineage>
</organism>
<dbReference type="Pfam" id="PF01094">
    <property type="entry name" value="ANF_receptor"/>
    <property type="match status" value="1"/>
</dbReference>
<dbReference type="Proteomes" id="UP000242188">
    <property type="component" value="Unassembled WGS sequence"/>
</dbReference>
<sequence length="568" mass="64463">MFYVFLFTLMCTSYAEKQEPFYLYTKRSPLKQLEILVQDHKITEKQFNTNFTSKTWKRKDGLMFNASSMIMEQNTAFRTQPSGGMLDSQYHGTPANMSMTLTHHKGSSTGNQNKEIYIGGLLDMEGDRGLRYGLSELTAAKVAVSHINNRQKLNGYTLRLLHNDSKCDPGVGTDAFYDLIYRRPRILMVIGSACSEVTETLAEIVPYWNLILVSYASTSPALSEREKYKTFFRLAPTDAANNPARALFLQHFRWNVVATVYENKEEFYLAMAELTPFLEQHNISVKVTESFGTKKGEITTKMKSLKDSDARIIIGAFSEPAARQVLCEAHRLEMYGARYVWLIIGDFVEKWWTMANDTDCSQEDLRSVAEGYFTVASFNTFNYGKGMSVANITFDDFQRDYLSLNGTTPMSPYATSAYDTVWTVALTLRKLLRKSNHLLDTVPYGDAGDMVTEMMRTVEGLTFDGLSGPVSFQGPDRRGLAVVKQNQGGHMVTVAMYEFDKEILNFRCPDCVDVHWSDGKVPKDKILIVMHRKVIEDSVFYVITSWCVVGIIAATCFLCFNLCKRKSR</sequence>
<evidence type="ECO:0000256" key="13">
    <source>
        <dbReference type="SAM" id="SignalP"/>
    </source>
</evidence>
<dbReference type="GO" id="GO:0007214">
    <property type="term" value="P:gamma-aminobutyric acid signaling pathway"/>
    <property type="evidence" value="ECO:0007669"/>
    <property type="project" value="TreeGrafter"/>
</dbReference>
<dbReference type="EMBL" id="NEDP02001185">
    <property type="protein sequence ID" value="OWF53918.1"/>
    <property type="molecule type" value="Genomic_DNA"/>
</dbReference>
<keyword evidence="6" id="KW-0297">G-protein coupled receptor</keyword>
<keyword evidence="3 12" id="KW-0812">Transmembrane</keyword>
<dbReference type="Gene3D" id="3.40.50.2300">
    <property type="match status" value="2"/>
</dbReference>
<evidence type="ECO:0000256" key="5">
    <source>
        <dbReference type="ARBA" id="ARBA00022989"/>
    </source>
</evidence>
<dbReference type="PANTHER" id="PTHR10519:SF46">
    <property type="entry name" value="METABOTROPIC GABA-B RECEPTOR SUBTYPE 3, ISOFORM A"/>
    <property type="match status" value="1"/>
</dbReference>
<dbReference type="AlphaFoldDB" id="A0A210QYS0"/>
<dbReference type="PANTHER" id="PTHR10519">
    <property type="entry name" value="GABA-B RECEPTOR"/>
    <property type="match status" value="1"/>
</dbReference>
<evidence type="ECO:0000256" key="8">
    <source>
        <dbReference type="ARBA" id="ARBA00023170"/>
    </source>
</evidence>
<keyword evidence="8 15" id="KW-0675">Receptor</keyword>
<dbReference type="FunFam" id="3.40.50.2300:FF:000751">
    <property type="match status" value="1"/>
</dbReference>
<dbReference type="PRINTS" id="PR01176">
    <property type="entry name" value="GABABRECEPTR"/>
</dbReference>
<evidence type="ECO:0000256" key="1">
    <source>
        <dbReference type="ARBA" id="ARBA00004651"/>
    </source>
</evidence>
<feature type="signal peptide" evidence="13">
    <location>
        <begin position="1"/>
        <end position="17"/>
    </location>
</feature>
<evidence type="ECO:0000256" key="4">
    <source>
        <dbReference type="ARBA" id="ARBA00022729"/>
    </source>
</evidence>
<evidence type="ECO:0000256" key="9">
    <source>
        <dbReference type="ARBA" id="ARBA00023180"/>
    </source>
</evidence>
<gene>
    <name evidence="15" type="ORF">KP79_PYT13104</name>
</gene>
<name>A0A210QYS0_MIZYE</name>
<evidence type="ECO:0000256" key="10">
    <source>
        <dbReference type="ARBA" id="ARBA00023224"/>
    </source>
</evidence>
<evidence type="ECO:0000313" key="16">
    <source>
        <dbReference type="Proteomes" id="UP000242188"/>
    </source>
</evidence>
<evidence type="ECO:0000259" key="14">
    <source>
        <dbReference type="Pfam" id="PF01094"/>
    </source>
</evidence>